<dbReference type="GO" id="GO:0000725">
    <property type="term" value="P:recombinational repair"/>
    <property type="evidence" value="ECO:0007669"/>
    <property type="project" value="InterPro"/>
</dbReference>
<dbReference type="Proteomes" id="UP000225706">
    <property type="component" value="Unassembled WGS sequence"/>
</dbReference>
<dbReference type="OrthoDB" id="21443at2759"/>
<dbReference type="PANTHER" id="PTHR14523:SF1">
    <property type="entry name" value="HOMOLOGOUS RECOMBINATION OB-FOLD PROTEIN"/>
    <property type="match status" value="1"/>
</dbReference>
<feature type="compositionally biased region" description="Low complexity" evidence="1">
    <location>
        <begin position="273"/>
        <end position="285"/>
    </location>
</feature>
<feature type="region of interest" description="Disordered" evidence="1">
    <location>
        <begin position="251"/>
        <end position="302"/>
    </location>
</feature>
<accession>A0A2B4SJL3</accession>
<dbReference type="PANTHER" id="PTHR14523">
    <property type="entry name" value="UNCHARACTERIZED PROTEIN C17ORF53 HOMOLOG"/>
    <property type="match status" value="1"/>
</dbReference>
<feature type="region of interest" description="Disordered" evidence="1">
    <location>
        <begin position="559"/>
        <end position="578"/>
    </location>
</feature>
<dbReference type="InterPro" id="IPR058570">
    <property type="entry name" value="HROB_OB"/>
</dbReference>
<feature type="compositionally biased region" description="Polar residues" evidence="1">
    <location>
        <begin position="356"/>
        <end position="366"/>
    </location>
</feature>
<comment type="caution">
    <text evidence="3">The sequence shown here is derived from an EMBL/GenBank/DDBJ whole genome shotgun (WGS) entry which is preliminary data.</text>
</comment>
<organism evidence="3 4">
    <name type="scientific">Stylophora pistillata</name>
    <name type="common">Smooth cauliflower coral</name>
    <dbReference type="NCBI Taxonomy" id="50429"/>
    <lineage>
        <taxon>Eukaryota</taxon>
        <taxon>Metazoa</taxon>
        <taxon>Cnidaria</taxon>
        <taxon>Anthozoa</taxon>
        <taxon>Hexacorallia</taxon>
        <taxon>Scleractinia</taxon>
        <taxon>Astrocoeniina</taxon>
        <taxon>Pocilloporidae</taxon>
        <taxon>Stylophora</taxon>
    </lineage>
</organism>
<name>A0A2B4SJL3_STYPI</name>
<evidence type="ECO:0000313" key="3">
    <source>
        <dbReference type="EMBL" id="PFX28672.1"/>
    </source>
</evidence>
<feature type="domain" description="Homologous recombination OB-fold protein OB-fold" evidence="2">
    <location>
        <begin position="436"/>
        <end position="518"/>
    </location>
</feature>
<feature type="region of interest" description="Disordered" evidence="1">
    <location>
        <begin position="336"/>
        <end position="391"/>
    </location>
</feature>
<proteinExistence type="predicted"/>
<sequence>MSSLFSIGDDELDLDDEDCLLAVCEGGSTVGSITHNSKKNANANSNQNQPITKELLRTREVEKFNNFYSRRPFESLSNRDSFDRVVEKNIHVTSRQQLRSGASFANSIDCSTNSSDVLGNGYTEPLAKRFAADHISASESPFESRTSSLHSGDAPTAQSMCSSTTFLRHATVGDFRNFAQQNFGSNSASLESNSRMDLSHNGSSKYNLSSSFSSKKGVSEYNHGFLNSNRQVSANAKNYATDTSALQQRWMPRSSPVMNNQSKDFPKQVNRTSSPLSSQSVRSSSFRLNKDMMGSKAPETPLMRSNLEVPGLSTPHTHQTITPDAGKISARTPFSGKTPKARKFPGPAGLLPKLSPGQNLDNSSVASPLPSLRKKKSPIENKVQASQPNSFEDEDFNHDPWTFMHQEFVKNVPMAMRYTIIQVYSEAIQQRLRHGKVPCLCALVKAFSLTEADASVLLRDPTGEIHGTLHRKVLENYQTELAPGAGLILKHVSVFSPAPRKHYLNITPGNILQIYPPDPQYIISNSQALASQCTQKENKQDQQRISIEDEDISEKAECGTSELVNNSEEKTTETTEHEWIQHDGFDDLLEGLDDDEDFLDEALLL</sequence>
<evidence type="ECO:0000313" key="4">
    <source>
        <dbReference type="Proteomes" id="UP000225706"/>
    </source>
</evidence>
<dbReference type="EMBL" id="LSMT01000079">
    <property type="protein sequence ID" value="PFX28672.1"/>
    <property type="molecule type" value="Genomic_DNA"/>
</dbReference>
<dbReference type="InterPro" id="IPR028045">
    <property type="entry name" value="HROB"/>
</dbReference>
<dbReference type="Pfam" id="PF15072">
    <property type="entry name" value="HROB"/>
    <property type="match status" value="1"/>
</dbReference>
<gene>
    <name evidence="3" type="primary">2</name>
    <name evidence="3" type="ORF">AWC38_SpisGene6616</name>
</gene>
<dbReference type="AlphaFoldDB" id="A0A2B4SJL3"/>
<feature type="compositionally biased region" description="Basic and acidic residues" evidence="1">
    <location>
        <begin position="567"/>
        <end position="578"/>
    </location>
</feature>
<reference evidence="4" key="1">
    <citation type="journal article" date="2017" name="bioRxiv">
        <title>Comparative analysis of the genomes of Stylophora pistillata and Acropora digitifera provides evidence for extensive differences between species of corals.</title>
        <authorList>
            <person name="Voolstra C.R."/>
            <person name="Li Y."/>
            <person name="Liew Y.J."/>
            <person name="Baumgarten S."/>
            <person name="Zoccola D."/>
            <person name="Flot J.-F."/>
            <person name="Tambutte S."/>
            <person name="Allemand D."/>
            <person name="Aranda M."/>
        </authorList>
    </citation>
    <scope>NUCLEOTIDE SEQUENCE [LARGE SCALE GENOMIC DNA]</scope>
</reference>
<protein>
    <submittedName>
        <fullName evidence="3">Uncharacterized protein C17orf53-like</fullName>
    </submittedName>
</protein>
<keyword evidence="4" id="KW-1185">Reference proteome</keyword>
<evidence type="ECO:0000256" key="1">
    <source>
        <dbReference type="SAM" id="MobiDB-lite"/>
    </source>
</evidence>
<evidence type="ECO:0000259" key="2">
    <source>
        <dbReference type="Pfam" id="PF15072"/>
    </source>
</evidence>